<dbReference type="EMBL" id="CP006566">
    <property type="protein sequence ID" value="AGP47119.1"/>
    <property type="molecule type" value="Genomic_DNA"/>
</dbReference>
<reference evidence="1 2" key="1">
    <citation type="journal article" date="2013" name="Genome Announc.">
        <title>Genome Sequence of Serratia plymuthica Strain S13, an Endophyte with Germination- and Plant-Growth-Promoting Activity from the Flower of Styrian Oil Pumpkin.</title>
        <authorList>
            <person name="Muller H."/>
            <person name="Furnkranz M."/>
            <person name="Grube M."/>
            <person name="Berg G."/>
        </authorList>
    </citation>
    <scope>NUCLEOTIDE SEQUENCE [LARGE SCALE GENOMIC DNA]</scope>
    <source>
        <strain evidence="1">S13</strain>
    </source>
</reference>
<organism evidence="1 2">
    <name type="scientific">Serratia plymuthica S13</name>
    <dbReference type="NCBI Taxonomy" id="1348660"/>
    <lineage>
        <taxon>Bacteria</taxon>
        <taxon>Pseudomonadati</taxon>
        <taxon>Pseudomonadota</taxon>
        <taxon>Gammaproteobacteria</taxon>
        <taxon>Enterobacterales</taxon>
        <taxon>Yersiniaceae</taxon>
        <taxon>Serratia</taxon>
    </lineage>
</organism>
<evidence type="ECO:0000313" key="2">
    <source>
        <dbReference type="Proteomes" id="UP000014900"/>
    </source>
</evidence>
<gene>
    <name evidence="1" type="ORF">M621_16105</name>
</gene>
<accession>S4YQV7</accession>
<dbReference type="Proteomes" id="UP000014900">
    <property type="component" value="Chromosome"/>
</dbReference>
<name>S4YQV7_SERPL</name>
<proteinExistence type="predicted"/>
<dbReference type="KEGG" id="sry:M621_16105"/>
<evidence type="ECO:0000313" key="1">
    <source>
        <dbReference type="EMBL" id="AGP47119.1"/>
    </source>
</evidence>
<sequence>MNLQLKGQHQYLEVPLKRPKKITIVQVRIERKQK</sequence>
<protein>
    <submittedName>
        <fullName evidence="1">Uncharacterized protein</fullName>
    </submittedName>
</protein>
<dbReference type="HOGENOM" id="CLU_3375941_0_0_6"/>
<dbReference type="AlphaFoldDB" id="S4YQV7"/>